<dbReference type="Gene3D" id="3.30.2310.20">
    <property type="entry name" value="RelE-like"/>
    <property type="match status" value="1"/>
</dbReference>
<accession>A0A8I0AEC1</accession>
<dbReference type="Pfam" id="PF05016">
    <property type="entry name" value="ParE_toxin"/>
    <property type="match status" value="1"/>
</dbReference>
<dbReference type="Proteomes" id="UP000615234">
    <property type="component" value="Unassembled WGS sequence"/>
</dbReference>
<organism evidence="2 3">
    <name type="scientific">Coprococcus hominis</name>
    <name type="common">ex Liu et al. 2022</name>
    <dbReference type="NCBI Taxonomy" id="2763039"/>
    <lineage>
        <taxon>Bacteria</taxon>
        <taxon>Bacillati</taxon>
        <taxon>Bacillota</taxon>
        <taxon>Clostridia</taxon>
        <taxon>Lachnospirales</taxon>
        <taxon>Lachnospiraceae</taxon>
        <taxon>Coprococcus</taxon>
    </lineage>
</organism>
<comment type="caution">
    <text evidence="2">The sequence shown here is derived from an EMBL/GenBank/DDBJ whole genome shotgun (WGS) entry which is preliminary data.</text>
</comment>
<sequence length="103" mass="12385">MAYNLRITKHAEKLLDRLVYYLLYRLKNEQAARHLLDSINDIYERLEENPLQFPRCRDNFLDQKGYHEVVVPQMNYVVVFSIDGNVVNVLGFFHRLENYSHKI</sequence>
<name>A0A8I0AEC1_9FIRM</name>
<evidence type="ECO:0000313" key="3">
    <source>
        <dbReference type="Proteomes" id="UP000615234"/>
    </source>
</evidence>
<dbReference type="RefSeq" id="WP_117822564.1">
    <property type="nucleotide sequence ID" value="NZ_JACOOX010000003.1"/>
</dbReference>
<reference evidence="2 3" key="1">
    <citation type="submission" date="2020-08" db="EMBL/GenBank/DDBJ databases">
        <title>Genome public.</title>
        <authorList>
            <person name="Liu C."/>
            <person name="Sun Q."/>
        </authorList>
    </citation>
    <scope>NUCLEOTIDE SEQUENCE [LARGE SCALE GENOMIC DNA]</scope>
    <source>
        <strain evidence="2 3">NSJ-10</strain>
    </source>
</reference>
<evidence type="ECO:0000313" key="2">
    <source>
        <dbReference type="EMBL" id="MBC5662263.1"/>
    </source>
</evidence>
<dbReference type="EMBL" id="JACOOX010000003">
    <property type="protein sequence ID" value="MBC5662263.1"/>
    <property type="molecule type" value="Genomic_DNA"/>
</dbReference>
<proteinExistence type="predicted"/>
<dbReference type="InterPro" id="IPR007712">
    <property type="entry name" value="RelE/ParE_toxin"/>
</dbReference>
<protein>
    <submittedName>
        <fullName evidence="2">Type II toxin-antitoxin system RelE/ParE family toxin</fullName>
    </submittedName>
</protein>
<gene>
    <name evidence="2" type="ORF">H8S09_05045</name>
</gene>
<evidence type="ECO:0000256" key="1">
    <source>
        <dbReference type="ARBA" id="ARBA00022649"/>
    </source>
</evidence>
<dbReference type="InterPro" id="IPR035093">
    <property type="entry name" value="RelE/ParE_toxin_dom_sf"/>
</dbReference>
<keyword evidence="1" id="KW-1277">Toxin-antitoxin system</keyword>
<dbReference type="AlphaFoldDB" id="A0A8I0AEC1"/>
<keyword evidence="3" id="KW-1185">Reference proteome</keyword>
<dbReference type="SUPFAM" id="SSF143011">
    <property type="entry name" value="RelE-like"/>
    <property type="match status" value="1"/>
</dbReference>